<dbReference type="InterPro" id="IPR057023">
    <property type="entry name" value="PTP-SAK"/>
</dbReference>
<dbReference type="SUPFAM" id="SSF52799">
    <property type="entry name" value="(Phosphotyrosine protein) phosphatases II"/>
    <property type="match status" value="1"/>
</dbReference>
<evidence type="ECO:0000313" key="3">
    <source>
        <dbReference type="EMBL" id="CAL95260.1"/>
    </source>
</evidence>
<dbReference type="AlphaFoldDB" id="A1K8V5"/>
<sequence>MIEDAIRTSDSHPIRIDTVQPLRGWGEIGLSLCPGKQQRDGLSGVWQRDLWNDLARIRNWGAELVVTLIEPQELIELGVERLPHEVARLGMQWLHLPIRDRYPPGPAFESAWPSALAGIAARLSQGQRIFVHCKGGLGRAGTVSACLLIESGMAPEAAIAAVRAARPRAIETAVQEWYVTNYRPQLR</sequence>
<evidence type="ECO:0000259" key="2">
    <source>
        <dbReference type="PROSITE" id="PS50056"/>
    </source>
</evidence>
<protein>
    <submittedName>
        <fullName evidence="3">Dual specificity protein phosphatase</fullName>
    </submittedName>
</protein>
<dbReference type="eggNOG" id="COG2453">
    <property type="taxonomic scope" value="Bacteria"/>
</dbReference>
<gene>
    <name evidence="3" type="ordered locus">azo2643</name>
</gene>
<dbReference type="FunFam" id="3.90.190.10:FF:000157">
    <property type="entry name" value="Protein-tyrosine phosphatase"/>
    <property type="match status" value="1"/>
</dbReference>
<dbReference type="EMBL" id="AM406670">
    <property type="protein sequence ID" value="CAL95260.1"/>
    <property type="molecule type" value="Genomic_DNA"/>
</dbReference>
<feature type="domain" description="Tyrosine specific protein phosphatases" evidence="2">
    <location>
        <begin position="124"/>
        <end position="177"/>
    </location>
</feature>
<dbReference type="PROSITE" id="PS50056">
    <property type="entry name" value="TYR_PHOSPHATASE_2"/>
    <property type="match status" value="1"/>
</dbReference>
<evidence type="ECO:0000256" key="1">
    <source>
        <dbReference type="ARBA" id="ARBA00022801"/>
    </source>
</evidence>
<accession>A1K8V5</accession>
<dbReference type="STRING" id="62928.azo2643"/>
<organism evidence="3 4">
    <name type="scientific">Azoarcus sp. (strain BH72)</name>
    <dbReference type="NCBI Taxonomy" id="418699"/>
    <lineage>
        <taxon>Bacteria</taxon>
        <taxon>Pseudomonadati</taxon>
        <taxon>Pseudomonadota</taxon>
        <taxon>Betaproteobacteria</taxon>
        <taxon>Rhodocyclales</taxon>
        <taxon>Zoogloeaceae</taxon>
        <taxon>Azoarcus</taxon>
    </lineage>
</organism>
<evidence type="ECO:0000313" key="4">
    <source>
        <dbReference type="Proteomes" id="UP000002588"/>
    </source>
</evidence>
<keyword evidence="4" id="KW-1185">Reference proteome</keyword>
<dbReference type="GO" id="GO:0016791">
    <property type="term" value="F:phosphatase activity"/>
    <property type="evidence" value="ECO:0007669"/>
    <property type="project" value="UniProtKB-ARBA"/>
</dbReference>
<dbReference type="KEGG" id="azo:azo2643"/>
<dbReference type="Proteomes" id="UP000002588">
    <property type="component" value="Chromosome"/>
</dbReference>
<keyword evidence="1" id="KW-0378">Hydrolase</keyword>
<dbReference type="HOGENOM" id="CLU_047330_5_0_4"/>
<reference evidence="3 4" key="1">
    <citation type="journal article" date="2006" name="Nat. Biotechnol.">
        <title>Complete genome of the mutualistic, N2-fixing grass endophyte Azoarcus sp. strain BH72.</title>
        <authorList>
            <person name="Krause A."/>
            <person name="Ramakumar A."/>
            <person name="Bartels D."/>
            <person name="Battistoni F."/>
            <person name="Bekel T."/>
            <person name="Boch J."/>
            <person name="Boehm M."/>
            <person name="Friedrich F."/>
            <person name="Hurek T."/>
            <person name="Krause L."/>
            <person name="Linke B."/>
            <person name="McHardy A.C."/>
            <person name="Sarkar A."/>
            <person name="Schneiker S."/>
            <person name="Syed A.A."/>
            <person name="Thauer R."/>
            <person name="Vorhoelter F.-J."/>
            <person name="Weidner S."/>
            <person name="Puehler A."/>
            <person name="Reinhold-Hurek B."/>
            <person name="Kaiser O."/>
            <person name="Goesmann A."/>
        </authorList>
    </citation>
    <scope>NUCLEOTIDE SEQUENCE [LARGE SCALE GENOMIC DNA]</scope>
    <source>
        <strain evidence="3 4">BH72</strain>
    </source>
</reference>
<dbReference type="InterPro" id="IPR050561">
    <property type="entry name" value="PTP"/>
</dbReference>
<dbReference type="RefSeq" id="WP_011766370.1">
    <property type="nucleotide sequence ID" value="NC_008702.1"/>
</dbReference>
<dbReference type="PANTHER" id="PTHR23339">
    <property type="entry name" value="TYROSINE SPECIFIC PROTEIN PHOSPHATASE AND DUAL SPECIFICITY PROTEIN PHOSPHATASE"/>
    <property type="match status" value="1"/>
</dbReference>
<dbReference type="InterPro" id="IPR000387">
    <property type="entry name" value="Tyr_Pase_dom"/>
</dbReference>
<proteinExistence type="predicted"/>
<dbReference type="InterPro" id="IPR029021">
    <property type="entry name" value="Prot-tyrosine_phosphatase-like"/>
</dbReference>
<name>A1K8V5_AZOSB</name>
<dbReference type="Gene3D" id="3.90.190.10">
    <property type="entry name" value="Protein tyrosine phosphatase superfamily"/>
    <property type="match status" value="1"/>
</dbReference>
<dbReference type="Pfam" id="PF22784">
    <property type="entry name" value="PTP-SAK"/>
    <property type="match status" value="1"/>
</dbReference>